<organism evidence="1 2">
    <name type="scientific">Paenibacillus naphthalenovorans</name>
    <dbReference type="NCBI Taxonomy" id="162209"/>
    <lineage>
        <taxon>Bacteria</taxon>
        <taxon>Bacillati</taxon>
        <taxon>Bacillota</taxon>
        <taxon>Bacilli</taxon>
        <taxon>Bacillales</taxon>
        <taxon>Paenibacillaceae</taxon>
        <taxon>Paenibacillus</taxon>
    </lineage>
</organism>
<reference evidence="1 2" key="2">
    <citation type="journal article" date="2016" name="Genome Announc.">
        <title>Complete Genome Sequences of Two Interactive Moderate Thermophiles, Paenibacillus napthalenovorans 32O-Y and Paenibacillus sp. 32O-W.</title>
        <authorList>
            <person name="Butler R.R.III."/>
            <person name="Wang J."/>
            <person name="Stark B.C."/>
            <person name="Pombert J.F."/>
        </authorList>
    </citation>
    <scope>NUCLEOTIDE SEQUENCE [LARGE SCALE GENOMIC DNA]</scope>
    <source>
        <strain evidence="1 2">32O-Y</strain>
    </source>
</reference>
<sequence>MQESGGMQEEYIFLEEHYVLKIRKSGEGVEGEVLMRDFTSPGHAAHLFAAPRQETPEALEAWAQQALRAYREG</sequence>
<dbReference type="EMBL" id="CP013652">
    <property type="protein sequence ID" value="ALS21068.1"/>
    <property type="molecule type" value="Genomic_DNA"/>
</dbReference>
<keyword evidence="2" id="KW-1185">Reference proteome</keyword>
<protein>
    <submittedName>
        <fullName evidence="1">Uncharacterized protein</fullName>
    </submittedName>
</protein>
<name>A0A0U2UCY1_9BACL</name>
<dbReference type="KEGG" id="pnp:IJ22_06830"/>
<dbReference type="OrthoDB" id="2653551at2"/>
<dbReference type="RefSeq" id="WP_062407220.1">
    <property type="nucleotide sequence ID" value="NZ_BJCS01000002.1"/>
</dbReference>
<evidence type="ECO:0000313" key="2">
    <source>
        <dbReference type="Proteomes" id="UP000061660"/>
    </source>
</evidence>
<dbReference type="AlphaFoldDB" id="A0A0U2UCY1"/>
<gene>
    <name evidence="1" type="ORF">IJ22_06830</name>
</gene>
<reference evidence="2" key="1">
    <citation type="submission" date="2015-12" db="EMBL/GenBank/DDBJ databases">
        <title>Complete genome sequences of two moderately thermophilic Paenibacillus species.</title>
        <authorList>
            <person name="Butler R.III."/>
            <person name="Wang J."/>
            <person name="Stark B.C."/>
            <person name="Pombert J.-F."/>
        </authorList>
    </citation>
    <scope>NUCLEOTIDE SEQUENCE [LARGE SCALE GENOMIC DNA]</scope>
    <source>
        <strain evidence="2">32O-Y</strain>
    </source>
</reference>
<proteinExistence type="predicted"/>
<accession>A0A0U2UCY1</accession>
<dbReference type="Proteomes" id="UP000061660">
    <property type="component" value="Chromosome"/>
</dbReference>
<evidence type="ECO:0000313" key="1">
    <source>
        <dbReference type="EMBL" id="ALS21068.1"/>
    </source>
</evidence>
<dbReference type="PATRIC" id="fig|162209.4.peg.724"/>